<dbReference type="InterPro" id="IPR032396">
    <property type="entry name" value="SAS-6_N"/>
</dbReference>
<evidence type="ECO:0000313" key="2">
    <source>
        <dbReference type="EMBL" id="CAE0308910.1"/>
    </source>
</evidence>
<gene>
    <name evidence="2" type="ORF">FEHR0123_LOCUS3822</name>
</gene>
<evidence type="ECO:0000259" key="1">
    <source>
        <dbReference type="Pfam" id="PF16531"/>
    </source>
</evidence>
<protein>
    <recommendedName>
        <fullName evidence="1">Spindle assembly abnormal protein 6 N-terminal domain-containing protein</fullName>
    </recommendedName>
</protein>
<dbReference type="EMBL" id="HBIE01012601">
    <property type="protein sequence ID" value="CAE0308910.1"/>
    <property type="molecule type" value="Transcribed_RNA"/>
</dbReference>
<reference evidence="2" key="1">
    <citation type="submission" date="2021-01" db="EMBL/GenBank/DDBJ databases">
        <authorList>
            <person name="Corre E."/>
            <person name="Pelletier E."/>
            <person name="Niang G."/>
            <person name="Scheremetjew M."/>
            <person name="Finn R."/>
            <person name="Kale V."/>
            <person name="Holt S."/>
            <person name="Cochrane G."/>
            <person name="Meng A."/>
            <person name="Brown T."/>
            <person name="Cohen L."/>
        </authorList>
    </citation>
    <scope>NUCLEOTIDE SEQUENCE</scope>
    <source>
        <strain evidence="2">Fehren 1</strain>
    </source>
</reference>
<feature type="domain" description="Spindle assembly abnormal protein 6 N-terminal" evidence="1">
    <location>
        <begin position="2"/>
        <end position="63"/>
    </location>
</feature>
<dbReference type="Gene3D" id="2.170.210.20">
    <property type="entry name" value="Spindle assembly abnormal protein 6, N-terminal domain"/>
    <property type="match status" value="1"/>
</dbReference>
<organism evidence="2">
    <name type="scientific">Favella ehrenbergii</name>
    <dbReference type="NCBI Taxonomy" id="182087"/>
    <lineage>
        <taxon>Eukaryota</taxon>
        <taxon>Sar</taxon>
        <taxon>Alveolata</taxon>
        <taxon>Ciliophora</taxon>
        <taxon>Intramacronucleata</taxon>
        <taxon>Spirotrichea</taxon>
        <taxon>Choreotrichia</taxon>
        <taxon>Tintinnida</taxon>
        <taxon>Xystonellidae</taxon>
        <taxon>Favella</taxon>
    </lineage>
</organism>
<proteinExistence type="predicted"/>
<sequence length="122" mass="14184">MDNDLSVDFEGFIGMLKSLLQDCVNNPVIYQSTFTMENDDGCAFFRFFHNSEYRKSQILQLAFKQIEDEEITEQVSYRINSTERKAEMIAERVRDINEIIRKAVEVAGKEQGLEFDANVLLM</sequence>
<dbReference type="Pfam" id="PF16531">
    <property type="entry name" value="SAS-6_N"/>
    <property type="match status" value="1"/>
</dbReference>
<accession>A0A7S3HZN2</accession>
<name>A0A7S3HZN2_9SPIT</name>
<dbReference type="AlphaFoldDB" id="A0A7S3HZN2"/>
<dbReference type="InterPro" id="IPR038558">
    <property type="entry name" value="SAS-6_N_sf"/>
</dbReference>